<evidence type="ECO:0000256" key="2">
    <source>
        <dbReference type="ARBA" id="ARBA00022801"/>
    </source>
</evidence>
<evidence type="ECO:0000256" key="5">
    <source>
        <dbReference type="ARBA" id="ARBA00023224"/>
    </source>
</evidence>
<feature type="compositionally biased region" description="Low complexity" evidence="7">
    <location>
        <begin position="258"/>
        <end position="298"/>
    </location>
</feature>
<dbReference type="Gene3D" id="2.60.40.150">
    <property type="entry name" value="C2 domain"/>
    <property type="match status" value="1"/>
</dbReference>
<dbReference type="InterPro" id="IPR000008">
    <property type="entry name" value="C2_dom"/>
</dbReference>
<dbReference type="InterPro" id="IPR035892">
    <property type="entry name" value="C2_domain_sf"/>
</dbReference>
<dbReference type="Pfam" id="PF00388">
    <property type="entry name" value="PI-PLC-X"/>
    <property type="match status" value="1"/>
</dbReference>
<dbReference type="SMART" id="SM00148">
    <property type="entry name" value="PLCXc"/>
    <property type="match status" value="1"/>
</dbReference>
<dbReference type="SUPFAM" id="SSF51695">
    <property type="entry name" value="PLC-like phosphodiesterases"/>
    <property type="match status" value="1"/>
</dbReference>
<dbReference type="GO" id="GO:0004435">
    <property type="term" value="F:phosphatidylinositol-4,5-bisphosphate phospholipase C activity"/>
    <property type="evidence" value="ECO:0007669"/>
    <property type="project" value="UniProtKB-EC"/>
</dbReference>
<evidence type="ECO:0000256" key="7">
    <source>
        <dbReference type="SAM" id="MobiDB-lite"/>
    </source>
</evidence>
<dbReference type="GO" id="GO:0016042">
    <property type="term" value="P:lipid catabolic process"/>
    <property type="evidence" value="ECO:0007669"/>
    <property type="project" value="UniProtKB-KW"/>
</dbReference>
<dbReference type="PROSITE" id="PS50004">
    <property type="entry name" value="C2"/>
    <property type="match status" value="1"/>
</dbReference>
<dbReference type="InterPro" id="IPR011993">
    <property type="entry name" value="PH-like_dom_sf"/>
</dbReference>
<dbReference type="EMBL" id="JAWWNJ010000025">
    <property type="protein sequence ID" value="KAK7030609.1"/>
    <property type="molecule type" value="Genomic_DNA"/>
</dbReference>
<dbReference type="CDD" id="cd13360">
    <property type="entry name" value="PH_PLC_fungal"/>
    <property type="match status" value="1"/>
</dbReference>
<keyword evidence="11" id="KW-1185">Reference proteome</keyword>
<dbReference type="InterPro" id="IPR001711">
    <property type="entry name" value="PLipase_C_Pinositol-sp_Y"/>
</dbReference>
<dbReference type="Gene3D" id="2.30.29.30">
    <property type="entry name" value="Pleckstrin-homology domain (PH domain)/Phosphotyrosine-binding domain (PTB)"/>
    <property type="match status" value="1"/>
</dbReference>
<dbReference type="InterPro" id="IPR011992">
    <property type="entry name" value="EF-hand-dom_pair"/>
</dbReference>
<dbReference type="SUPFAM" id="SSF47473">
    <property type="entry name" value="EF-hand"/>
    <property type="match status" value="1"/>
</dbReference>
<evidence type="ECO:0000256" key="6">
    <source>
        <dbReference type="RuleBase" id="RU361133"/>
    </source>
</evidence>
<evidence type="ECO:0000256" key="3">
    <source>
        <dbReference type="ARBA" id="ARBA00022963"/>
    </source>
</evidence>
<dbReference type="SMART" id="SM00149">
    <property type="entry name" value="PLCYc"/>
    <property type="match status" value="1"/>
</dbReference>
<protein>
    <recommendedName>
        <fullName evidence="1 6">Phosphoinositide phospholipase C</fullName>
        <ecNumber evidence="1 6">3.1.4.11</ecNumber>
    </recommendedName>
</protein>
<dbReference type="PANTHER" id="PTHR10336">
    <property type="entry name" value="PHOSPHOINOSITIDE-SPECIFIC PHOSPHOLIPASE C FAMILY PROTEIN"/>
    <property type="match status" value="1"/>
</dbReference>
<feature type="compositionally biased region" description="Polar residues" evidence="7">
    <location>
        <begin position="371"/>
        <end position="385"/>
    </location>
</feature>
<dbReference type="PROSITE" id="PS50007">
    <property type="entry name" value="PIPLC_X_DOMAIN"/>
    <property type="match status" value="1"/>
</dbReference>
<dbReference type="InterPro" id="IPR000909">
    <property type="entry name" value="PLipase_C_PInositol-sp_X_dom"/>
</dbReference>
<feature type="domain" description="C2" evidence="8">
    <location>
        <begin position="774"/>
        <end position="933"/>
    </location>
</feature>
<gene>
    <name evidence="10" type="ORF">R3P38DRAFT_2523274</name>
</gene>
<dbReference type="GO" id="GO:0051209">
    <property type="term" value="P:release of sequestered calcium ion into cytosol"/>
    <property type="evidence" value="ECO:0007669"/>
    <property type="project" value="TreeGrafter"/>
</dbReference>
<dbReference type="Gene3D" id="3.20.20.190">
    <property type="entry name" value="Phosphatidylinositol (PI) phosphodiesterase"/>
    <property type="match status" value="1"/>
</dbReference>
<dbReference type="Proteomes" id="UP001362999">
    <property type="component" value="Unassembled WGS sequence"/>
</dbReference>
<evidence type="ECO:0000256" key="4">
    <source>
        <dbReference type="ARBA" id="ARBA00023098"/>
    </source>
</evidence>
<dbReference type="GO" id="GO:0048015">
    <property type="term" value="P:phosphatidylinositol-mediated signaling"/>
    <property type="evidence" value="ECO:0007669"/>
    <property type="project" value="TreeGrafter"/>
</dbReference>
<dbReference type="InterPro" id="IPR037755">
    <property type="entry name" value="Plc1_PH"/>
</dbReference>
<name>A0AAW0BWR0_9AGAR</name>
<dbReference type="PROSITE" id="PS50008">
    <property type="entry name" value="PIPLC_Y_DOMAIN"/>
    <property type="match status" value="1"/>
</dbReference>
<keyword evidence="5" id="KW-0807">Transducer</keyword>
<dbReference type="PANTHER" id="PTHR10336:SF36">
    <property type="entry name" value="1-PHOSPHATIDYLINOSITOL 4,5-BISPHOSPHATE PHOSPHODIESTERASE BETA-4"/>
    <property type="match status" value="1"/>
</dbReference>
<comment type="catalytic activity">
    <reaction evidence="6">
        <text>a 1,2-diacyl-sn-glycero-3-phospho-(1D-myo-inositol-4,5-bisphosphate) + H2O = 1D-myo-inositol 1,4,5-trisphosphate + a 1,2-diacyl-sn-glycerol + H(+)</text>
        <dbReference type="Rhea" id="RHEA:33179"/>
        <dbReference type="ChEBI" id="CHEBI:15377"/>
        <dbReference type="ChEBI" id="CHEBI:15378"/>
        <dbReference type="ChEBI" id="CHEBI:17815"/>
        <dbReference type="ChEBI" id="CHEBI:58456"/>
        <dbReference type="ChEBI" id="CHEBI:203600"/>
        <dbReference type="EC" id="3.1.4.11"/>
    </reaction>
</comment>
<dbReference type="CDD" id="cd00275">
    <property type="entry name" value="C2_PLC_like"/>
    <property type="match status" value="1"/>
</dbReference>
<dbReference type="PRINTS" id="PR00390">
    <property type="entry name" value="PHPHLIPASEC"/>
</dbReference>
<dbReference type="InterPro" id="IPR001192">
    <property type="entry name" value="PI-PLC_fam"/>
</dbReference>
<keyword evidence="3 6" id="KW-0442">Lipid degradation</keyword>
<dbReference type="EC" id="3.1.4.11" evidence="1 6"/>
<dbReference type="SUPFAM" id="SSF50729">
    <property type="entry name" value="PH domain-like"/>
    <property type="match status" value="1"/>
</dbReference>
<comment type="caution">
    <text evidence="10">The sequence shown here is derived from an EMBL/GenBank/DDBJ whole genome shotgun (WGS) entry which is preliminary data.</text>
</comment>
<keyword evidence="4 6" id="KW-0443">Lipid metabolism</keyword>
<evidence type="ECO:0000256" key="1">
    <source>
        <dbReference type="ARBA" id="ARBA00012368"/>
    </source>
</evidence>
<dbReference type="Gene3D" id="1.10.238.10">
    <property type="entry name" value="EF-hand"/>
    <property type="match status" value="1"/>
</dbReference>
<feature type="domain" description="PI-PLC Y-box" evidence="9">
    <location>
        <begin position="661"/>
        <end position="778"/>
    </location>
</feature>
<evidence type="ECO:0000313" key="11">
    <source>
        <dbReference type="Proteomes" id="UP001362999"/>
    </source>
</evidence>
<evidence type="ECO:0000259" key="9">
    <source>
        <dbReference type="PROSITE" id="PS50008"/>
    </source>
</evidence>
<evidence type="ECO:0000313" key="10">
    <source>
        <dbReference type="EMBL" id="KAK7030609.1"/>
    </source>
</evidence>
<dbReference type="SUPFAM" id="SSF49562">
    <property type="entry name" value="C2 domain (Calcium/lipid-binding domain, CaLB)"/>
    <property type="match status" value="1"/>
</dbReference>
<feature type="region of interest" description="Disordered" evidence="7">
    <location>
        <begin position="634"/>
        <end position="655"/>
    </location>
</feature>
<dbReference type="AlphaFoldDB" id="A0AAW0BWR0"/>
<dbReference type="InterPro" id="IPR017946">
    <property type="entry name" value="PLC-like_Pdiesterase_TIM-brl"/>
</dbReference>
<dbReference type="Pfam" id="PF00387">
    <property type="entry name" value="PI-PLC-Y"/>
    <property type="match status" value="1"/>
</dbReference>
<dbReference type="CDD" id="cd08558">
    <property type="entry name" value="PI-PLCc_eukaryota"/>
    <property type="match status" value="1"/>
</dbReference>
<organism evidence="10 11">
    <name type="scientific">Favolaschia claudopus</name>
    <dbReference type="NCBI Taxonomy" id="2862362"/>
    <lineage>
        <taxon>Eukaryota</taxon>
        <taxon>Fungi</taxon>
        <taxon>Dikarya</taxon>
        <taxon>Basidiomycota</taxon>
        <taxon>Agaricomycotina</taxon>
        <taxon>Agaricomycetes</taxon>
        <taxon>Agaricomycetidae</taxon>
        <taxon>Agaricales</taxon>
        <taxon>Marasmiineae</taxon>
        <taxon>Mycenaceae</taxon>
        <taxon>Favolaschia</taxon>
    </lineage>
</organism>
<proteinExistence type="predicted"/>
<feature type="region of interest" description="Disordered" evidence="7">
    <location>
        <begin position="371"/>
        <end position="398"/>
    </location>
</feature>
<keyword evidence="2 6" id="KW-0378">Hydrolase</keyword>
<accession>A0AAW0BWR0</accession>
<feature type="compositionally biased region" description="Low complexity" evidence="7">
    <location>
        <begin position="386"/>
        <end position="397"/>
    </location>
</feature>
<dbReference type="Pfam" id="PF00168">
    <property type="entry name" value="C2"/>
    <property type="match status" value="1"/>
</dbReference>
<sequence length="954" mass="104871">MAAAAINSEPVLDATPTVPLLLQDGIELTKISEKSRKKLKFRIDPDDGKVLYPSRKHGVVPIESIKEIRTGSDAEYYCTQFAFPGDTVDKWITIVYVLHNTYRTLHLLAPTKEVKELWESSLRKLYSIRLGLMRDLDNHELRQTIWEKQYWKSADQNSDYTLSLDEVKVLSHRLNIDFPKGELERLFDKALNYQEFQRFVKVLKRRPELEALYKKLCGEATMDFSIFEKFMRDTQKSTLGAAELRTVFDKYASVESSPQPVTTSAATTTNSSSPPVPVSTAVSSDATPPPATTSAPVDGASTNISSQVLPPAPPVVAAASTIPPTTAVSTATLDAPSALNASSPVAPVKPIVPIATVPDALAVNNPSPVVPQTTGVQAVSTTSPNAAAASSSSSSSSRAMTLDDFSSFLSSANNAPIHPESNDMSQPMSDYFISTSHNTYLVGNQLMGISTIEGYIRALLCGARSVELDVYDGPHEPMVYHGKTLTSAVSVKEICQAIAKYAFVSSPYPVMLSCEVHCGIVQQDMLVDIMTEAFGSALVRVPPEQHPAKLEALPSPEELRGRITVKASQTKNLFVAAELDAIKAHKNVAKAAAAKAVHLEAEVPSSESEESESEVQYVKQEIGQEIKSLKHKWHKLRGIPSPPPSGSSEPEPEKPKMSMSLASLLVYTVGVKCRGIDKSQAYGVEQIFSLSENSANKYIKAGNGIEDLIRHTQTHVVRIYPKGTRVKSTNYLPLQYWAAGCQLVALNVQTMDLGYRINQAMFLRRGRSGYVLKPRALRDPHFEQLRLHTKHFLDVTIISAQQLPRPKDRTSSSAEKSVMDPYIEVALHIPAWSNSPFLPANKEHVTSSDESADAGTSPRRVSFCTPTVKNNGFNPMWQEELCLPFDCVGGMTELIFVEFMVKVDKDEDAPPLASYIVPLSSLQLGFRHLPLHDAQLCQFMFSTLFVHINIRDVE</sequence>
<feature type="region of interest" description="Disordered" evidence="7">
    <location>
        <begin position="258"/>
        <end position="308"/>
    </location>
</feature>
<reference evidence="10 11" key="1">
    <citation type="journal article" date="2024" name="J Genomics">
        <title>Draft genome sequencing and assembly of Favolaschia claudopus CIRM-BRFM 2984 isolated from oak limbs.</title>
        <authorList>
            <person name="Navarro D."/>
            <person name="Drula E."/>
            <person name="Chaduli D."/>
            <person name="Cazenave R."/>
            <person name="Ahrendt S."/>
            <person name="Wang J."/>
            <person name="Lipzen A."/>
            <person name="Daum C."/>
            <person name="Barry K."/>
            <person name="Grigoriev I.V."/>
            <person name="Favel A."/>
            <person name="Rosso M.N."/>
            <person name="Martin F."/>
        </authorList>
    </citation>
    <scope>NUCLEOTIDE SEQUENCE [LARGE SCALE GENOMIC DNA]</scope>
    <source>
        <strain evidence="10 11">CIRM-BRFM 2984</strain>
    </source>
</reference>
<dbReference type="SMART" id="SM00239">
    <property type="entry name" value="C2"/>
    <property type="match status" value="1"/>
</dbReference>
<evidence type="ECO:0000259" key="8">
    <source>
        <dbReference type="PROSITE" id="PS50004"/>
    </source>
</evidence>